<evidence type="ECO:0000256" key="4">
    <source>
        <dbReference type="ARBA" id="ARBA00048741"/>
    </source>
</evidence>
<accession>A0ABV0K9V9</accession>
<keyword evidence="3" id="KW-0061">Asparagine biosynthesis</keyword>
<dbReference type="PANTHER" id="PTHR43284:SF1">
    <property type="entry name" value="ASPARAGINE SYNTHETASE"/>
    <property type="match status" value="1"/>
</dbReference>
<dbReference type="InterPro" id="IPR017932">
    <property type="entry name" value="GATase_2_dom"/>
</dbReference>
<evidence type="ECO:0000256" key="3">
    <source>
        <dbReference type="ARBA" id="ARBA00022888"/>
    </source>
</evidence>
<evidence type="ECO:0000256" key="2">
    <source>
        <dbReference type="ARBA" id="ARBA00012737"/>
    </source>
</evidence>
<dbReference type="Gene3D" id="3.60.20.10">
    <property type="entry name" value="Glutamine Phosphoribosylpyrophosphate, subunit 1, domain 1"/>
    <property type="match status" value="1"/>
</dbReference>
<comment type="caution">
    <text evidence="6">The sequence shown here is derived from an EMBL/GenBank/DDBJ whole genome shotgun (WGS) entry which is preliminary data.</text>
</comment>
<sequence>MLRFSNSPIRYPLQVAPTWRVGWGPEAKLEGAAWQEGPLAIAVGSGRPADSQLALSPSRRYVVVGNIWLSDRRSLLRDLISENPLQPSDVQLVAAAWERWQTAVLPKLVGSFSLAVWDREREVLWLGRDSAGARTLYYTIQGSTYWAAGDLRALTPYRSSNLDLVALRDYLCCAFVPGSRTLWQDVRELRPGTQLSWPGTDCQAYCIWRNGWILRVRNNRWSGMGSSCDRTSIKSYKTRCLKLQWESSSPAG</sequence>
<dbReference type="SUPFAM" id="SSF56235">
    <property type="entry name" value="N-terminal nucleophile aminohydrolases (Ntn hydrolases)"/>
    <property type="match status" value="1"/>
</dbReference>
<comment type="catalytic activity">
    <reaction evidence="4">
        <text>L-aspartate + L-glutamine + ATP + H2O = L-asparagine + L-glutamate + AMP + diphosphate + H(+)</text>
        <dbReference type="Rhea" id="RHEA:12228"/>
        <dbReference type="ChEBI" id="CHEBI:15377"/>
        <dbReference type="ChEBI" id="CHEBI:15378"/>
        <dbReference type="ChEBI" id="CHEBI:29985"/>
        <dbReference type="ChEBI" id="CHEBI:29991"/>
        <dbReference type="ChEBI" id="CHEBI:30616"/>
        <dbReference type="ChEBI" id="CHEBI:33019"/>
        <dbReference type="ChEBI" id="CHEBI:58048"/>
        <dbReference type="ChEBI" id="CHEBI:58359"/>
        <dbReference type="ChEBI" id="CHEBI:456215"/>
        <dbReference type="EC" id="6.3.5.4"/>
    </reaction>
</comment>
<gene>
    <name evidence="6" type="ORF">NC992_21995</name>
</gene>
<dbReference type="PANTHER" id="PTHR43284">
    <property type="entry name" value="ASPARAGINE SYNTHETASE (GLUTAMINE-HYDROLYZING)"/>
    <property type="match status" value="1"/>
</dbReference>
<keyword evidence="3" id="KW-0028">Amino-acid biosynthesis</keyword>
<dbReference type="InterPro" id="IPR051786">
    <property type="entry name" value="ASN_synthetase/amidase"/>
</dbReference>
<evidence type="ECO:0000256" key="1">
    <source>
        <dbReference type="ARBA" id="ARBA00005187"/>
    </source>
</evidence>
<protein>
    <recommendedName>
        <fullName evidence="2">asparagine synthase (glutamine-hydrolyzing)</fullName>
        <ecNumber evidence="2">6.3.5.4</ecNumber>
    </recommendedName>
</protein>
<organism evidence="6 7">
    <name type="scientific">Leptolyngbya subtilissima DQ-A4</name>
    <dbReference type="NCBI Taxonomy" id="2933933"/>
    <lineage>
        <taxon>Bacteria</taxon>
        <taxon>Bacillati</taxon>
        <taxon>Cyanobacteriota</taxon>
        <taxon>Cyanophyceae</taxon>
        <taxon>Leptolyngbyales</taxon>
        <taxon>Leptolyngbyaceae</taxon>
        <taxon>Leptolyngbya group</taxon>
        <taxon>Leptolyngbya</taxon>
    </lineage>
</organism>
<dbReference type="Proteomes" id="UP001482513">
    <property type="component" value="Unassembled WGS sequence"/>
</dbReference>
<keyword evidence="7" id="KW-1185">Reference proteome</keyword>
<name>A0ABV0K9V9_9CYAN</name>
<dbReference type="RefSeq" id="WP_199325564.1">
    <property type="nucleotide sequence ID" value="NZ_JAMPKX010000012.1"/>
</dbReference>
<dbReference type="EC" id="6.3.5.4" evidence="2"/>
<evidence type="ECO:0000313" key="7">
    <source>
        <dbReference type="Proteomes" id="UP001482513"/>
    </source>
</evidence>
<reference evidence="6 7" key="1">
    <citation type="submission" date="2022-04" db="EMBL/GenBank/DDBJ databases">
        <title>Positive selection, recombination, and allopatry shape intraspecific diversity of widespread and dominant cyanobacteria.</title>
        <authorList>
            <person name="Wei J."/>
            <person name="Shu W."/>
            <person name="Hu C."/>
        </authorList>
    </citation>
    <scope>NUCLEOTIDE SEQUENCE [LARGE SCALE GENOMIC DNA]</scope>
    <source>
        <strain evidence="6 7">DQ-A4</strain>
    </source>
</reference>
<evidence type="ECO:0000259" key="5">
    <source>
        <dbReference type="Pfam" id="PF13537"/>
    </source>
</evidence>
<proteinExistence type="predicted"/>
<feature type="domain" description="Glutamine amidotransferase type-2" evidence="5">
    <location>
        <begin position="50"/>
        <end position="155"/>
    </location>
</feature>
<comment type="pathway">
    <text evidence="1">Amino-acid biosynthesis; L-asparagine biosynthesis; L-asparagine from L-aspartate (L-Gln route): step 1/1.</text>
</comment>
<dbReference type="InterPro" id="IPR029055">
    <property type="entry name" value="Ntn_hydrolases_N"/>
</dbReference>
<evidence type="ECO:0000313" key="6">
    <source>
        <dbReference type="EMBL" id="MEP0949567.1"/>
    </source>
</evidence>
<dbReference type="Pfam" id="PF13537">
    <property type="entry name" value="GATase_7"/>
    <property type="match status" value="1"/>
</dbReference>
<dbReference type="EMBL" id="JAMPKX010000012">
    <property type="protein sequence ID" value="MEP0949567.1"/>
    <property type="molecule type" value="Genomic_DNA"/>
</dbReference>